<protein>
    <submittedName>
        <fullName evidence="1">Uncharacterized protein</fullName>
    </submittedName>
</protein>
<name>A0A8X6V7D4_TRICX</name>
<gene>
    <name evidence="1" type="ORF">TNCV_556781</name>
</gene>
<evidence type="ECO:0000313" key="2">
    <source>
        <dbReference type="Proteomes" id="UP000887159"/>
    </source>
</evidence>
<accession>A0A8X6V7D4</accession>
<keyword evidence="2" id="KW-1185">Reference proteome</keyword>
<dbReference type="AlphaFoldDB" id="A0A8X6V7D4"/>
<reference evidence="1" key="1">
    <citation type="submission" date="2020-08" db="EMBL/GenBank/DDBJ databases">
        <title>Multicomponent nature underlies the extraordinary mechanical properties of spider dragline silk.</title>
        <authorList>
            <person name="Kono N."/>
            <person name="Nakamura H."/>
            <person name="Mori M."/>
            <person name="Yoshida Y."/>
            <person name="Ohtoshi R."/>
            <person name="Malay A.D."/>
            <person name="Moran D.A.P."/>
            <person name="Tomita M."/>
            <person name="Numata K."/>
            <person name="Arakawa K."/>
        </authorList>
    </citation>
    <scope>NUCLEOTIDE SEQUENCE</scope>
</reference>
<comment type="caution">
    <text evidence="1">The sequence shown here is derived from an EMBL/GenBank/DDBJ whole genome shotgun (WGS) entry which is preliminary data.</text>
</comment>
<sequence length="93" mass="10594">MDTQRLEGPKYVKSAEAQNTHWCDVKVSKEGYELKCHLRHMTEVQTYKVRPNSVKPINIKIKSWKRGCIPGTTRYGNPERGCSHGCTGEGFDP</sequence>
<dbReference type="EMBL" id="BMAU01021196">
    <property type="protein sequence ID" value="GFX97188.1"/>
    <property type="molecule type" value="Genomic_DNA"/>
</dbReference>
<organism evidence="1 2">
    <name type="scientific">Trichonephila clavipes</name>
    <name type="common">Golden silk orbweaver</name>
    <name type="synonym">Nephila clavipes</name>
    <dbReference type="NCBI Taxonomy" id="2585209"/>
    <lineage>
        <taxon>Eukaryota</taxon>
        <taxon>Metazoa</taxon>
        <taxon>Ecdysozoa</taxon>
        <taxon>Arthropoda</taxon>
        <taxon>Chelicerata</taxon>
        <taxon>Arachnida</taxon>
        <taxon>Araneae</taxon>
        <taxon>Araneomorphae</taxon>
        <taxon>Entelegynae</taxon>
        <taxon>Araneoidea</taxon>
        <taxon>Nephilidae</taxon>
        <taxon>Trichonephila</taxon>
    </lineage>
</organism>
<evidence type="ECO:0000313" key="1">
    <source>
        <dbReference type="EMBL" id="GFX97188.1"/>
    </source>
</evidence>
<dbReference type="Proteomes" id="UP000887159">
    <property type="component" value="Unassembled WGS sequence"/>
</dbReference>
<proteinExistence type="predicted"/>